<feature type="domain" description="BRCT" evidence="16">
    <location>
        <begin position="530"/>
        <end position="621"/>
    </location>
</feature>
<protein>
    <recommendedName>
        <fullName evidence="13">DNA repair protein XRCC1</fullName>
    </recommendedName>
    <alternativeName>
        <fullName evidence="14">X-ray repair cross-complementing protein 1</fullName>
    </alternativeName>
</protein>
<dbReference type="InterPro" id="IPR036420">
    <property type="entry name" value="BRCT_dom_sf"/>
</dbReference>
<dbReference type="CTD" id="7515"/>
<evidence type="ECO:0000256" key="1">
    <source>
        <dbReference type="ARBA" id="ARBA00004123"/>
    </source>
</evidence>
<dbReference type="SUPFAM" id="SSF52113">
    <property type="entry name" value="BRCT domain"/>
    <property type="match status" value="2"/>
</dbReference>
<feature type="compositionally biased region" description="Low complexity" evidence="15">
    <location>
        <begin position="178"/>
        <end position="189"/>
    </location>
</feature>
<accession>A0A6P7JW50</accession>
<keyword evidence="8" id="KW-0832">Ubl conjugation</keyword>
<evidence type="ECO:0000256" key="7">
    <source>
        <dbReference type="ARBA" id="ARBA00022763"/>
    </source>
</evidence>
<dbReference type="GO" id="GO:0006284">
    <property type="term" value="P:base-excision repair"/>
    <property type="evidence" value="ECO:0007669"/>
    <property type="project" value="InterPro"/>
</dbReference>
<dbReference type="Pfam" id="PF16589">
    <property type="entry name" value="BRCT_2"/>
    <property type="match status" value="1"/>
</dbReference>
<evidence type="ECO:0000256" key="13">
    <source>
        <dbReference type="ARBA" id="ARBA00068212"/>
    </source>
</evidence>
<feature type="compositionally biased region" description="Acidic residues" evidence="15">
    <location>
        <begin position="421"/>
        <end position="434"/>
    </location>
</feature>
<evidence type="ECO:0000256" key="4">
    <source>
        <dbReference type="ARBA" id="ARBA00022499"/>
    </source>
</evidence>
<dbReference type="SUPFAM" id="SSF49785">
    <property type="entry name" value="Galactose-binding domain-like"/>
    <property type="match status" value="1"/>
</dbReference>
<feature type="compositionally biased region" description="Basic and acidic residues" evidence="15">
    <location>
        <begin position="246"/>
        <end position="255"/>
    </location>
</feature>
<dbReference type="CDD" id="cd17707">
    <property type="entry name" value="BRCT_XRCC1_rpt2"/>
    <property type="match status" value="1"/>
</dbReference>
<comment type="function">
    <text evidence="11">Scaffold protein involved in DNA single-strand break repair by mediating the assembly of DNA break repair protein complexes. Negatively regulates ADP-ribosyltransferase activity of PARP1 during base-excision repair in order to prevent excessive PARP1 activity. Recognizes and binds poly-ADP-ribose chains: specifically binds auto-poly-ADP-ribosylated PARP1, limiting its activity.</text>
</comment>
<evidence type="ECO:0000256" key="3">
    <source>
        <dbReference type="ARBA" id="ARBA00022454"/>
    </source>
</evidence>
<evidence type="ECO:0000256" key="15">
    <source>
        <dbReference type="SAM" id="MobiDB-lite"/>
    </source>
</evidence>
<keyword evidence="5" id="KW-0597">Phosphoprotein</keyword>
<dbReference type="PROSITE" id="PS50172">
    <property type="entry name" value="BRCT"/>
    <property type="match status" value="2"/>
</dbReference>
<dbReference type="PANTHER" id="PTHR11370:SF5">
    <property type="entry name" value="DNA REPAIR PROTEIN XRCC1"/>
    <property type="match status" value="1"/>
</dbReference>
<dbReference type="FunFam" id="3.40.50.10190:FF:000012">
    <property type="entry name" value="X-ray repair cross complementing 1"/>
    <property type="match status" value="1"/>
</dbReference>
<evidence type="ECO:0000256" key="10">
    <source>
        <dbReference type="ARBA" id="ARBA00023242"/>
    </source>
</evidence>
<keyword evidence="7" id="KW-0227">DNA damage</keyword>
<evidence type="ECO:0000256" key="5">
    <source>
        <dbReference type="ARBA" id="ARBA00022553"/>
    </source>
</evidence>
<dbReference type="GeneID" id="114448446"/>
<feature type="compositionally biased region" description="Basic and acidic residues" evidence="15">
    <location>
        <begin position="299"/>
        <end position="313"/>
    </location>
</feature>
<dbReference type="SMART" id="SM00292">
    <property type="entry name" value="BRCT"/>
    <property type="match status" value="2"/>
</dbReference>
<dbReference type="Gene3D" id="3.40.50.10190">
    <property type="entry name" value="BRCT domain"/>
    <property type="match status" value="2"/>
</dbReference>
<keyword evidence="17" id="KW-1185">Reference proteome</keyword>
<feature type="region of interest" description="Disordered" evidence="15">
    <location>
        <begin position="173"/>
        <end position="209"/>
    </location>
</feature>
<dbReference type="FunFam" id="3.40.50.10190:FF:000008">
    <property type="entry name" value="X-ray repair cross complementing 1"/>
    <property type="match status" value="1"/>
</dbReference>
<evidence type="ECO:0000256" key="11">
    <source>
        <dbReference type="ARBA" id="ARBA00055460"/>
    </source>
</evidence>
<evidence type="ECO:0000256" key="8">
    <source>
        <dbReference type="ARBA" id="ARBA00022843"/>
    </source>
</evidence>
<keyword evidence="6" id="KW-0677">Repeat</keyword>
<reference evidence="18" key="1">
    <citation type="submission" date="2025-08" db="UniProtKB">
        <authorList>
            <consortium name="RefSeq"/>
        </authorList>
    </citation>
    <scope>IDENTIFICATION</scope>
</reference>
<dbReference type="FunFam" id="2.60.120.260:FF:000025">
    <property type="entry name" value="DNA repair protein XRCC1 isoform X1"/>
    <property type="match status" value="1"/>
</dbReference>
<dbReference type="GO" id="GO:0005694">
    <property type="term" value="C:chromosome"/>
    <property type="evidence" value="ECO:0007669"/>
    <property type="project" value="UniProtKB-SubCell"/>
</dbReference>
<dbReference type="Proteomes" id="UP000515145">
    <property type="component" value="Chromosome 16"/>
</dbReference>
<organism evidence="17 18">
    <name type="scientific">Parambassis ranga</name>
    <name type="common">Indian glassy fish</name>
    <dbReference type="NCBI Taxonomy" id="210632"/>
    <lineage>
        <taxon>Eukaryota</taxon>
        <taxon>Metazoa</taxon>
        <taxon>Chordata</taxon>
        <taxon>Craniata</taxon>
        <taxon>Vertebrata</taxon>
        <taxon>Euteleostomi</taxon>
        <taxon>Actinopterygii</taxon>
        <taxon>Neopterygii</taxon>
        <taxon>Teleostei</taxon>
        <taxon>Neoteleostei</taxon>
        <taxon>Acanthomorphata</taxon>
        <taxon>Ovalentaria</taxon>
        <taxon>Ambassidae</taxon>
        <taxon>Parambassis</taxon>
    </lineage>
</organism>
<feature type="compositionally biased region" description="Low complexity" evidence="15">
    <location>
        <begin position="265"/>
        <end position="276"/>
    </location>
</feature>
<evidence type="ECO:0000256" key="2">
    <source>
        <dbReference type="ARBA" id="ARBA00004286"/>
    </source>
</evidence>
<keyword evidence="3" id="KW-0158">Chromosome</keyword>
<comment type="subunit">
    <text evidence="12">Homodimer. Interacts with polynucleotide kinase (PNK), DNA polymerase-beta (POLB) and DNA ligase III (LIG3). Interacts with APTX and APLF. Interacts with APEX1; the interaction is induced by SIRT1 and increases with the acetylated form of APEX1. Interacts with (poly-ADP-ribosylated) PARP1.</text>
</comment>
<feature type="compositionally biased region" description="Acidic residues" evidence="15">
    <location>
        <begin position="466"/>
        <end position="483"/>
    </location>
</feature>
<evidence type="ECO:0000256" key="9">
    <source>
        <dbReference type="ARBA" id="ARBA00023204"/>
    </source>
</evidence>
<evidence type="ECO:0000313" key="17">
    <source>
        <dbReference type="Proteomes" id="UP000515145"/>
    </source>
</evidence>
<evidence type="ECO:0000256" key="14">
    <source>
        <dbReference type="ARBA" id="ARBA00079580"/>
    </source>
</evidence>
<evidence type="ECO:0000313" key="18">
    <source>
        <dbReference type="RefSeq" id="XP_028281180.1"/>
    </source>
</evidence>
<feature type="compositionally biased region" description="Low complexity" evidence="15">
    <location>
        <begin position="225"/>
        <end position="239"/>
    </location>
</feature>
<comment type="subcellular location">
    <subcellularLocation>
        <location evidence="2">Chromosome</location>
    </subcellularLocation>
    <subcellularLocation>
        <location evidence="1">Nucleus</location>
    </subcellularLocation>
</comment>
<proteinExistence type="predicted"/>
<dbReference type="FunCoup" id="A0A6P7JW50">
    <property type="interactions" value="1169"/>
</dbReference>
<feature type="compositionally biased region" description="Low complexity" evidence="15">
    <location>
        <begin position="286"/>
        <end position="295"/>
    </location>
</feature>
<dbReference type="GO" id="GO:0000012">
    <property type="term" value="P:single strand break repair"/>
    <property type="evidence" value="ECO:0007669"/>
    <property type="project" value="InterPro"/>
</dbReference>
<feature type="region of interest" description="Disordered" evidence="15">
    <location>
        <begin position="225"/>
        <end position="326"/>
    </location>
</feature>
<sequence length="624" mass="69617">MPEIKLKHVVSCSTEDTTHKADNLLSSDTYRKWKAARPGEKQISVILQFEKEDQVHGIDIGNEGSAFIEVLVGNSSAVREQDYEVLLVTSSFMSPTESRNGTNMNRVRFFGPNQLQKSTSQEKWDRVKIVCSQPYSKNIAYGLAFVKFHSPPDKNDPPPTSSPKLTKLGQFRVKDESPSSGPSLQPGSLFFNRDNATKSNTSLKVSPQSDKMSYAAAALQASGSSHLSSQASSSSNSASPQPPAKRKFEFSKERQSAPGPPPSKKSPAVSPESKAATPKHKPSTPSPSTAKASPAQMSTDKKRESQSKPEPKPKPKGKSKSKQQVPFNRIMEGVVFVLSGFQNPFRGEVREKALDMGAKYRPDWTPDSTHLICAFANTPKYSQVKSAGGIIVRKEWVMDCHKRKQKISYKRYLMDGAESSSESEMEVDDESEEEMNTKIPQKQERQVTPRKTPVKRDEDEYAGSTDMDEPGGDDDDSAVDTEDELQRVEKESRQKKAAAGRAAVKEEDPYGGSTDENTDAEAEQDHPIPELPDFLSGKHFFLYGKFPNNERRLLLRYIVAFNGAIEDYMTEKVQFVVTSEGWHDSFEDALMENGNLNFVKPSWIYAINERQKMLPYQPYTVVPQ</sequence>
<feature type="domain" description="BRCT" evidence="16">
    <location>
        <begin position="326"/>
        <end position="414"/>
    </location>
</feature>
<dbReference type="AlphaFoldDB" id="A0A6P7JW50"/>
<dbReference type="Pfam" id="PF01834">
    <property type="entry name" value="XRCC1_N"/>
    <property type="match status" value="1"/>
</dbReference>
<evidence type="ECO:0000259" key="16">
    <source>
        <dbReference type="PROSITE" id="PS50172"/>
    </source>
</evidence>
<dbReference type="GO" id="GO:0006303">
    <property type="term" value="P:double-strand break repair via nonhomologous end joining"/>
    <property type="evidence" value="ECO:0007669"/>
    <property type="project" value="InterPro"/>
</dbReference>
<dbReference type="RefSeq" id="XP_028281180.1">
    <property type="nucleotide sequence ID" value="XM_028425379.1"/>
</dbReference>
<gene>
    <name evidence="18" type="primary">xrcc1</name>
</gene>
<dbReference type="OrthoDB" id="25840at2759"/>
<feature type="compositionally biased region" description="Polar residues" evidence="15">
    <location>
        <begin position="197"/>
        <end position="209"/>
    </location>
</feature>
<feature type="compositionally biased region" description="Basic and acidic residues" evidence="15">
    <location>
        <begin position="484"/>
        <end position="494"/>
    </location>
</feature>
<evidence type="ECO:0000256" key="6">
    <source>
        <dbReference type="ARBA" id="ARBA00022737"/>
    </source>
</evidence>
<dbReference type="InterPro" id="IPR001357">
    <property type="entry name" value="BRCT_dom"/>
</dbReference>
<dbReference type="InterPro" id="IPR008979">
    <property type="entry name" value="Galactose-bd-like_sf"/>
</dbReference>
<dbReference type="Pfam" id="PF00533">
    <property type="entry name" value="BRCT"/>
    <property type="match status" value="1"/>
</dbReference>
<dbReference type="PANTHER" id="PTHR11370">
    <property type="entry name" value="DNA-REPAIR PROTEIN XRCC1"/>
    <property type="match status" value="1"/>
</dbReference>
<dbReference type="InterPro" id="IPR002706">
    <property type="entry name" value="Xrcc1_N"/>
</dbReference>
<dbReference type="GO" id="GO:0003684">
    <property type="term" value="F:damaged DNA binding"/>
    <property type="evidence" value="ECO:0007669"/>
    <property type="project" value="InterPro"/>
</dbReference>
<name>A0A6P7JW50_9TELE</name>
<evidence type="ECO:0000256" key="12">
    <source>
        <dbReference type="ARBA" id="ARBA00064453"/>
    </source>
</evidence>
<dbReference type="GO" id="GO:0005634">
    <property type="term" value="C:nucleus"/>
    <property type="evidence" value="ECO:0007669"/>
    <property type="project" value="UniProtKB-SubCell"/>
</dbReference>
<dbReference type="InParanoid" id="A0A6P7JW50"/>
<keyword evidence="10" id="KW-0539">Nucleus</keyword>
<keyword evidence="4" id="KW-1017">Isopeptide bond</keyword>
<dbReference type="CDD" id="cd17725">
    <property type="entry name" value="BRCT_XRCC1_rpt1"/>
    <property type="match status" value="1"/>
</dbReference>
<keyword evidence="9" id="KW-0234">DNA repair</keyword>
<feature type="region of interest" description="Disordered" evidence="15">
    <location>
        <begin position="416"/>
        <end position="530"/>
    </location>
</feature>
<dbReference type="InterPro" id="IPR045080">
    <property type="entry name" value="BRCT_XRCC1_rpt1"/>
</dbReference>
<dbReference type="Gene3D" id="2.60.120.260">
    <property type="entry name" value="Galactose-binding domain-like"/>
    <property type="match status" value="1"/>
</dbReference>